<keyword evidence="4" id="KW-1185">Reference proteome</keyword>
<keyword evidence="1" id="KW-1133">Transmembrane helix</keyword>
<protein>
    <submittedName>
        <fullName evidence="3">Uncharacterized protein</fullName>
    </submittedName>
</protein>
<accession>A0AAD7E5C9</accession>
<reference evidence="3" key="1">
    <citation type="submission" date="2023-03" db="EMBL/GenBank/DDBJ databases">
        <title>Massive genome expansion in bonnet fungi (Mycena s.s.) driven by repeated elements and novel gene families across ecological guilds.</title>
        <authorList>
            <consortium name="Lawrence Berkeley National Laboratory"/>
            <person name="Harder C.B."/>
            <person name="Miyauchi S."/>
            <person name="Viragh M."/>
            <person name="Kuo A."/>
            <person name="Thoen E."/>
            <person name="Andreopoulos B."/>
            <person name="Lu D."/>
            <person name="Skrede I."/>
            <person name="Drula E."/>
            <person name="Henrissat B."/>
            <person name="Morin E."/>
            <person name="Kohler A."/>
            <person name="Barry K."/>
            <person name="LaButti K."/>
            <person name="Morin E."/>
            <person name="Salamov A."/>
            <person name="Lipzen A."/>
            <person name="Mereny Z."/>
            <person name="Hegedus B."/>
            <person name="Baldrian P."/>
            <person name="Stursova M."/>
            <person name="Weitz H."/>
            <person name="Taylor A."/>
            <person name="Grigoriev I.V."/>
            <person name="Nagy L.G."/>
            <person name="Martin F."/>
            <person name="Kauserud H."/>
        </authorList>
    </citation>
    <scope>NUCLEOTIDE SEQUENCE</scope>
    <source>
        <strain evidence="3">9144</strain>
    </source>
</reference>
<keyword evidence="1" id="KW-0472">Membrane</keyword>
<keyword evidence="1" id="KW-0812">Transmembrane</keyword>
<evidence type="ECO:0000313" key="3">
    <source>
        <dbReference type="EMBL" id="KAJ7229985.1"/>
    </source>
</evidence>
<feature type="transmembrane region" description="Helical" evidence="1">
    <location>
        <begin position="155"/>
        <end position="177"/>
    </location>
</feature>
<comment type="caution">
    <text evidence="3">The sequence shown here is derived from an EMBL/GenBank/DDBJ whole genome shotgun (WGS) entry which is preliminary data.</text>
</comment>
<organism evidence="3 4">
    <name type="scientific">Mycena pura</name>
    <dbReference type="NCBI Taxonomy" id="153505"/>
    <lineage>
        <taxon>Eukaryota</taxon>
        <taxon>Fungi</taxon>
        <taxon>Dikarya</taxon>
        <taxon>Basidiomycota</taxon>
        <taxon>Agaricomycotina</taxon>
        <taxon>Agaricomycetes</taxon>
        <taxon>Agaricomycetidae</taxon>
        <taxon>Agaricales</taxon>
        <taxon>Marasmiineae</taxon>
        <taxon>Mycenaceae</taxon>
        <taxon>Mycena</taxon>
    </lineage>
</organism>
<evidence type="ECO:0000256" key="1">
    <source>
        <dbReference type="SAM" id="Phobius"/>
    </source>
</evidence>
<dbReference type="EMBL" id="JARJCW010000001">
    <property type="protein sequence ID" value="KAJ7229985.1"/>
    <property type="molecule type" value="Genomic_DNA"/>
</dbReference>
<dbReference type="Proteomes" id="UP001219525">
    <property type="component" value="Unassembled WGS sequence"/>
</dbReference>
<feature type="signal peptide" evidence="2">
    <location>
        <begin position="1"/>
        <end position="21"/>
    </location>
</feature>
<evidence type="ECO:0000256" key="2">
    <source>
        <dbReference type="SAM" id="SignalP"/>
    </source>
</evidence>
<sequence>MKLSILSLAVASAGLLASASPAPFVVLSNADGTPLRPSPAPDMPPIMMPPPPCSGARLRQKASSMITSFRIALGFSTGDKHVKATVQEFKILPFIGTPNVVEVPPAPVRVVHNSPEHAHGFGAHRFHHKHNGERPSFLMRVHLALMSLGPWEGRAVAFVLGCGIGVLLRMAWVLVVLTIRGFRSPRSEEEHLYTVVDMDAEEIFVAPPTYTYPVEKEAAAPAPAEETK</sequence>
<dbReference type="AlphaFoldDB" id="A0AAD7E5C9"/>
<evidence type="ECO:0000313" key="4">
    <source>
        <dbReference type="Proteomes" id="UP001219525"/>
    </source>
</evidence>
<name>A0AAD7E5C9_9AGAR</name>
<gene>
    <name evidence="3" type="ORF">GGX14DRAFT_409687</name>
</gene>
<feature type="chain" id="PRO_5041909609" evidence="2">
    <location>
        <begin position="22"/>
        <end position="228"/>
    </location>
</feature>
<keyword evidence="2" id="KW-0732">Signal</keyword>
<proteinExistence type="predicted"/>